<gene>
    <name evidence="2" type="ORF">BN1051_02147</name>
</gene>
<feature type="transmembrane region" description="Helical" evidence="1">
    <location>
        <begin position="52"/>
        <end position="80"/>
    </location>
</feature>
<reference evidence="2" key="1">
    <citation type="submission" date="2014-07" db="EMBL/GenBank/DDBJ databases">
        <authorList>
            <person name="Urmite Genomes Urmite Genomes"/>
        </authorList>
    </citation>
    <scope>NUCLEOTIDE SEQUENCE</scope>
    <source>
        <strain evidence="2">11W110_air</strain>
    </source>
</reference>
<feature type="transmembrane region" description="Helical" evidence="1">
    <location>
        <begin position="100"/>
        <end position="118"/>
    </location>
</feature>
<keyword evidence="1" id="KW-0812">Transmembrane</keyword>
<sequence length="270" mass="30350">MENTQQSGDARAQLEGTLTYLQNLLRFIDARWQEKIAIAQRYRPLKPLHKKWGLLPFALLTVGVVVLSTAIGTPIIQAWAKAEAYAQGQFHYPNIQPLSVGILAIPVALILALAIVFARNKVVLPHLNARIQRANQQRETHNQAVSVEEQHVDAQLGQASRDFATNIGDRFPQAYLYDEAVSFCLQVVRNHRAIALHEAINLYETERHRQRMENMQAWQLAEAQRTRKLMAVGTVVNATMQGAVIGTIRREGAQTRAALSKPVDVNVRIR</sequence>
<keyword evidence="1" id="KW-0472">Membrane</keyword>
<name>A0A078MR88_9MICC</name>
<dbReference type="EMBL" id="LN483071">
    <property type="protein sequence ID" value="CEA08789.1"/>
    <property type="molecule type" value="Genomic_DNA"/>
</dbReference>
<proteinExistence type="predicted"/>
<evidence type="ECO:0000256" key="1">
    <source>
        <dbReference type="SAM" id="Phobius"/>
    </source>
</evidence>
<evidence type="ECO:0000313" key="2">
    <source>
        <dbReference type="EMBL" id="CEA08789.1"/>
    </source>
</evidence>
<dbReference type="AlphaFoldDB" id="A0A078MR88"/>
<keyword evidence="1" id="KW-1133">Transmembrane helix</keyword>
<protein>
    <submittedName>
        <fullName evidence="2">Uncharacterized protein</fullName>
    </submittedName>
</protein>
<organism evidence="2">
    <name type="scientific">Arthrobacter saudimassiliensis</name>
    <dbReference type="NCBI Taxonomy" id="1461584"/>
    <lineage>
        <taxon>Bacteria</taxon>
        <taxon>Bacillati</taxon>
        <taxon>Actinomycetota</taxon>
        <taxon>Actinomycetes</taxon>
        <taxon>Micrococcales</taxon>
        <taxon>Micrococcaceae</taxon>
        <taxon>Arthrobacter</taxon>
    </lineage>
</organism>
<accession>A0A078MR88</accession>
<dbReference type="PATRIC" id="fig|1461584.3.peg.2122"/>